<protein>
    <submittedName>
        <fullName evidence="3">M23 family metallopeptidase</fullName>
    </submittedName>
</protein>
<evidence type="ECO:0000313" key="4">
    <source>
        <dbReference type="Proteomes" id="UP001198602"/>
    </source>
</evidence>
<dbReference type="Gene3D" id="2.70.70.10">
    <property type="entry name" value="Glucose Permease (Domain IIA)"/>
    <property type="match status" value="1"/>
</dbReference>
<keyword evidence="4" id="KW-1185">Reference proteome</keyword>
<accession>A0ABS7YF29</accession>
<sequence length="186" mass="19961">MRSFLRSLLLAVLLLLAWGLLGPWLRQAGYAMRLAAMPAPSALAMPVAGLRPAALRDTWHAARGGGRRHEGIDIFAARGTAVRASTEGIVLRVGTNRLGGQVVWMLGPGGQRHYYAHLDRFSDVAPGMRVEQGRVLGYVGNTGNARTTPPHLHYGVYDANGALNPYPLLRSGPPEPGNAGRSRAPR</sequence>
<dbReference type="RefSeq" id="WP_225239808.1">
    <property type="nucleotide sequence ID" value="NZ_JAHYBX010000008.1"/>
</dbReference>
<dbReference type="InterPro" id="IPR050570">
    <property type="entry name" value="Cell_wall_metabolism_enzyme"/>
</dbReference>
<dbReference type="InterPro" id="IPR011055">
    <property type="entry name" value="Dup_hybrid_motif"/>
</dbReference>
<dbReference type="PANTHER" id="PTHR21666:SF268">
    <property type="entry name" value="PEPTIDASE M23 DOMAIN-CONTAINING PROTEIN"/>
    <property type="match status" value="1"/>
</dbReference>
<feature type="domain" description="M23ase beta-sheet core" evidence="2">
    <location>
        <begin position="68"/>
        <end position="165"/>
    </location>
</feature>
<dbReference type="EMBL" id="JAHYBX010000008">
    <property type="protein sequence ID" value="MCA1857602.1"/>
    <property type="molecule type" value="Genomic_DNA"/>
</dbReference>
<dbReference type="PANTHER" id="PTHR21666">
    <property type="entry name" value="PEPTIDASE-RELATED"/>
    <property type="match status" value="1"/>
</dbReference>
<dbReference type="SUPFAM" id="SSF51261">
    <property type="entry name" value="Duplicated hybrid motif"/>
    <property type="match status" value="1"/>
</dbReference>
<feature type="region of interest" description="Disordered" evidence="1">
    <location>
        <begin position="167"/>
        <end position="186"/>
    </location>
</feature>
<dbReference type="CDD" id="cd12797">
    <property type="entry name" value="M23_peptidase"/>
    <property type="match status" value="1"/>
</dbReference>
<dbReference type="InterPro" id="IPR016047">
    <property type="entry name" value="M23ase_b-sheet_dom"/>
</dbReference>
<evidence type="ECO:0000259" key="2">
    <source>
        <dbReference type="Pfam" id="PF01551"/>
    </source>
</evidence>
<gene>
    <name evidence="3" type="ORF">LE190_16940</name>
</gene>
<comment type="caution">
    <text evidence="3">The sequence shown here is derived from an EMBL/GenBank/DDBJ whole genome shotgun (WGS) entry which is preliminary data.</text>
</comment>
<name>A0ABS7YF29_9BURK</name>
<dbReference type="Pfam" id="PF01551">
    <property type="entry name" value="Peptidase_M23"/>
    <property type="match status" value="1"/>
</dbReference>
<organism evidence="3 4">
    <name type="scientific">Massilia hydrophila</name>
    <dbReference type="NCBI Taxonomy" id="3044279"/>
    <lineage>
        <taxon>Bacteria</taxon>
        <taxon>Pseudomonadati</taxon>
        <taxon>Pseudomonadota</taxon>
        <taxon>Betaproteobacteria</taxon>
        <taxon>Burkholderiales</taxon>
        <taxon>Oxalobacteraceae</taxon>
        <taxon>Telluria group</taxon>
        <taxon>Massilia</taxon>
    </lineage>
</organism>
<reference evidence="3 4" key="1">
    <citation type="submission" date="2021-07" db="EMBL/GenBank/DDBJ databases">
        <title>Characterization of Violacein-producing bacteria and related species.</title>
        <authorList>
            <person name="Wilson H.S."/>
            <person name="De Leon M.E."/>
        </authorList>
    </citation>
    <scope>NUCLEOTIDE SEQUENCE [LARGE SCALE GENOMIC DNA]</scope>
    <source>
        <strain evidence="3 4">HSC-2F05</strain>
    </source>
</reference>
<proteinExistence type="predicted"/>
<dbReference type="Proteomes" id="UP001198602">
    <property type="component" value="Unassembled WGS sequence"/>
</dbReference>
<evidence type="ECO:0000313" key="3">
    <source>
        <dbReference type="EMBL" id="MCA1857602.1"/>
    </source>
</evidence>
<evidence type="ECO:0000256" key="1">
    <source>
        <dbReference type="SAM" id="MobiDB-lite"/>
    </source>
</evidence>